<sequence length="63" mass="7658">MSQDNNMLVARIRKNDDLLRNHFKDIKPNDRAYEIRRLLEKAITEEAKEKAYIEELKQKEKQQ</sequence>
<dbReference type="EMBL" id="CCDP010000003">
    <property type="protein sequence ID" value="CDQ41837.1"/>
    <property type="molecule type" value="Genomic_DNA"/>
</dbReference>
<proteinExistence type="predicted"/>
<keyword evidence="2" id="KW-1185">Reference proteome</keyword>
<evidence type="ECO:0000313" key="2">
    <source>
        <dbReference type="Proteomes" id="UP000028875"/>
    </source>
</evidence>
<comment type="caution">
    <text evidence="1">The sequence shown here is derived from an EMBL/GenBank/DDBJ whole genome shotgun (WGS) entry which is preliminary data.</text>
</comment>
<reference evidence="1 2" key="1">
    <citation type="submission" date="2014-03" db="EMBL/GenBank/DDBJ databases">
        <authorList>
            <person name="Urmite Genomes U."/>
        </authorList>
    </citation>
    <scope>NUCLEOTIDE SEQUENCE [LARGE SCALE GENOMIC DNA]</scope>
    <source>
        <strain evidence="1 2">Vm-5</strain>
    </source>
</reference>
<dbReference type="RefSeq" id="WP_038246725.1">
    <property type="nucleotide sequence ID" value="NZ_BNER01000008.1"/>
</dbReference>
<dbReference type="Proteomes" id="UP000028875">
    <property type="component" value="Unassembled WGS sequence"/>
</dbReference>
<accession>A0A024QHW2</accession>
<protein>
    <submittedName>
        <fullName evidence="1">Uncharacterized protein</fullName>
    </submittedName>
</protein>
<dbReference type="STRING" id="1462526.BN990_04214"/>
<reference evidence="2" key="2">
    <citation type="submission" date="2014-05" db="EMBL/GenBank/DDBJ databases">
        <title>Draft genome sequence of Virgibacillus massiliensis Vm-5.</title>
        <authorList>
            <person name="Khelaifia S."/>
            <person name="Croce O."/>
            <person name="Lagier J.C."/>
            <person name="Raoult D."/>
        </authorList>
    </citation>
    <scope>NUCLEOTIDE SEQUENCE [LARGE SCALE GENOMIC DNA]</scope>
    <source>
        <strain evidence="2">Vm-5</strain>
    </source>
</reference>
<name>A0A024QHW2_9BACI</name>
<organism evidence="1 2">
    <name type="scientific">Virgibacillus massiliensis</name>
    <dbReference type="NCBI Taxonomy" id="1462526"/>
    <lineage>
        <taxon>Bacteria</taxon>
        <taxon>Bacillati</taxon>
        <taxon>Bacillota</taxon>
        <taxon>Bacilli</taxon>
        <taxon>Bacillales</taxon>
        <taxon>Bacillaceae</taxon>
        <taxon>Virgibacillus</taxon>
    </lineage>
</organism>
<evidence type="ECO:0000313" key="1">
    <source>
        <dbReference type="EMBL" id="CDQ41837.1"/>
    </source>
</evidence>
<dbReference type="AlphaFoldDB" id="A0A024QHW2"/>
<gene>
    <name evidence="1" type="ORF">BN990_04214</name>
</gene>